<dbReference type="Gene3D" id="1.20.120.330">
    <property type="entry name" value="Nucleotidyltransferases domain 2"/>
    <property type="match status" value="2"/>
</dbReference>
<dbReference type="SUPFAM" id="SSF81301">
    <property type="entry name" value="Nucleotidyltransferase"/>
    <property type="match status" value="2"/>
</dbReference>
<dbReference type="CDD" id="cd05401">
    <property type="entry name" value="NT_GlnE_GlnD_like"/>
    <property type="match status" value="2"/>
</dbReference>
<organism evidence="9">
    <name type="scientific">freshwater metagenome</name>
    <dbReference type="NCBI Taxonomy" id="449393"/>
    <lineage>
        <taxon>unclassified sequences</taxon>
        <taxon>metagenomes</taxon>
        <taxon>ecological metagenomes</taxon>
    </lineage>
</organism>
<dbReference type="GO" id="GO:0008882">
    <property type="term" value="F:[glutamate-ammonia-ligase] adenylyltransferase activity"/>
    <property type="evidence" value="ECO:0007669"/>
    <property type="project" value="InterPro"/>
</dbReference>
<name>A0A6J6D516_9ZZZZ</name>
<evidence type="ECO:0000256" key="3">
    <source>
        <dbReference type="ARBA" id="ARBA00022741"/>
    </source>
</evidence>
<feature type="domain" description="Glutamate-ammonia ligase adenylyltransferase repeated" evidence="7">
    <location>
        <begin position="78"/>
        <end position="324"/>
    </location>
</feature>
<feature type="domain" description="PII-uridylyltransferase/Glutamine-synthetase adenylyltransferase" evidence="8">
    <location>
        <begin position="849"/>
        <end position="987"/>
    </location>
</feature>
<dbReference type="Pfam" id="PF08335">
    <property type="entry name" value="GlnD_UR_UTase"/>
    <property type="match status" value="2"/>
</dbReference>
<keyword evidence="2" id="KW-0548">Nucleotidyltransferase</keyword>
<dbReference type="Gene3D" id="3.30.460.10">
    <property type="entry name" value="Beta Polymerase, domain 2"/>
    <property type="match status" value="2"/>
</dbReference>
<evidence type="ECO:0000259" key="7">
    <source>
        <dbReference type="Pfam" id="PF03710"/>
    </source>
</evidence>
<evidence type="ECO:0000256" key="2">
    <source>
        <dbReference type="ARBA" id="ARBA00022695"/>
    </source>
</evidence>
<dbReference type="PANTHER" id="PTHR30621">
    <property type="entry name" value="GLUTAMINE SYNTHETASE ADENYLYLTRANSFERASE"/>
    <property type="match status" value="1"/>
</dbReference>
<dbReference type="GO" id="GO:0000820">
    <property type="term" value="P:regulation of glutamine family amino acid metabolic process"/>
    <property type="evidence" value="ECO:0007669"/>
    <property type="project" value="TreeGrafter"/>
</dbReference>
<feature type="domain" description="PII-uridylyltransferase/Glutamine-synthetase adenylyltransferase" evidence="8">
    <location>
        <begin position="346"/>
        <end position="487"/>
    </location>
</feature>
<evidence type="ECO:0000256" key="4">
    <source>
        <dbReference type="ARBA" id="ARBA00022840"/>
    </source>
</evidence>
<dbReference type="InterPro" id="IPR023057">
    <property type="entry name" value="GlnE"/>
</dbReference>
<keyword evidence="5" id="KW-0460">Magnesium</keyword>
<dbReference type="GO" id="GO:0005829">
    <property type="term" value="C:cytosol"/>
    <property type="evidence" value="ECO:0007669"/>
    <property type="project" value="TreeGrafter"/>
</dbReference>
<keyword evidence="4" id="KW-0067">ATP-binding</keyword>
<dbReference type="SUPFAM" id="SSF81593">
    <property type="entry name" value="Nucleotidyltransferase substrate binding subunit/domain"/>
    <property type="match status" value="2"/>
</dbReference>
<dbReference type="PANTHER" id="PTHR30621:SF0">
    <property type="entry name" value="BIFUNCTIONAL GLUTAMINE SYNTHETASE ADENYLYLTRANSFERASE_ADENYLYL-REMOVING ENZYME"/>
    <property type="match status" value="1"/>
</dbReference>
<evidence type="ECO:0000256" key="1">
    <source>
        <dbReference type="ARBA" id="ARBA00022679"/>
    </source>
</evidence>
<dbReference type="AlphaFoldDB" id="A0A6J6D516"/>
<dbReference type="NCBIfam" id="NF010707">
    <property type="entry name" value="PRK14109.1"/>
    <property type="match status" value="1"/>
</dbReference>
<gene>
    <name evidence="9" type="ORF">UFOPK1591_00556</name>
</gene>
<dbReference type="Gene3D" id="1.20.120.1510">
    <property type="match status" value="1"/>
</dbReference>
<feature type="domain" description="Glutamate-ammonia ligase adenylyltransferase repeated" evidence="7">
    <location>
        <begin position="592"/>
        <end position="820"/>
    </location>
</feature>
<keyword evidence="1" id="KW-0808">Transferase</keyword>
<accession>A0A6J6D516</accession>
<dbReference type="InterPro" id="IPR005190">
    <property type="entry name" value="GlnE_rpt_dom"/>
</dbReference>
<dbReference type="Pfam" id="PF03710">
    <property type="entry name" value="GlnE"/>
    <property type="match status" value="2"/>
</dbReference>
<dbReference type="EMBL" id="CAEZTD010000030">
    <property type="protein sequence ID" value="CAB4558426.1"/>
    <property type="molecule type" value="Genomic_DNA"/>
</dbReference>
<keyword evidence="6" id="KW-0511">Multifunctional enzyme</keyword>
<protein>
    <submittedName>
        <fullName evidence="9">Unannotated protein</fullName>
    </submittedName>
</protein>
<evidence type="ECO:0000256" key="6">
    <source>
        <dbReference type="ARBA" id="ARBA00023268"/>
    </source>
</evidence>
<evidence type="ECO:0000259" key="8">
    <source>
        <dbReference type="Pfam" id="PF08335"/>
    </source>
</evidence>
<keyword evidence="3" id="KW-0547">Nucleotide-binding</keyword>
<reference evidence="9" key="1">
    <citation type="submission" date="2020-05" db="EMBL/GenBank/DDBJ databases">
        <authorList>
            <person name="Chiriac C."/>
            <person name="Salcher M."/>
            <person name="Ghai R."/>
            <person name="Kavagutti S V."/>
        </authorList>
    </citation>
    <scope>NUCLEOTIDE SEQUENCE</scope>
</reference>
<sequence>MSGLSLTDLAKAGFANLSDSRARVDELERVHGVSGHRILVAVSTAADPDRAVVELERMCRNGTSKELTSVVADDESFARLLRILGGSSGLAEFLQRHTGSLTVLKSAGELRVREALVASMTGAVSSTKGRAVLSGEPARSALRMRYREELLNIASFDLSAENPAAIVDDVAASLADLADATLEAALAVARVDVLDASTTTEQVANVVFSIIGMGKCGARELNYISDVDVIFVAESRDVAQLDTEKTLTIATKLAQAVMRIAHEPGEEPGLWEVDANLRPEGKAGALVRTLESHQAYYDRWAKNWEFQALLKARPVAGDADLGRRYVQTLAPYVWRSASRPEFVEQVQAMRERVTSHIPAEDVEYQIKLGPGGLRDVEFTVQLLQLVHGQTDESVRNRGTIESLEALAERGYVGRPEAISFAQNYRLLRTLEHRIQLRDLARTHLMPRDEESIRAIARGSRLASTAADLIESWQRVKHEVRELHERLFYRPLLSAVAKLPDDATSITSAQAESRLNAIGFRDAKTALGHIAALTTGLRRRADIQRALLPVLLRWLAEGPSPDSGLLTFRRLSEALGESPWYLRMLRDSSGAAQQLMQVLSGSRYIADLIERIPEAAAWLDDSDDLRPRDPELLGAEYFALIERHDGHDVEWDSRKAVAGIRHREILRLAMGFILGVNDEVTTSRALSILMERTLEAALTLALREEPENPEFIIIAMGRFGGQETGFGSDADVMFAYRDTPECSANEATRRSERIVARIKEILDDHRVPFDLDTDLRPEGKNGVVVRSLDSYAAYYERWSLSWEAQALLRARPAVGSSSLLVDFGKLIDSVRYPKKLTSDDLREIRRIKARVEKERLPQGADPARHLKLGRGSLSDVEWLVQTLQLQHGHEHASLRSCSTQQAMNALVETGLVSSVDAETLMTAWRLASRIRSAITLWGSGASDTLPTDRFDLDGIARLLGYPPRSAAQLEEDYLSATRRARSTFERLFYGE</sequence>
<evidence type="ECO:0000256" key="5">
    <source>
        <dbReference type="ARBA" id="ARBA00022842"/>
    </source>
</evidence>
<dbReference type="InterPro" id="IPR043519">
    <property type="entry name" value="NT_sf"/>
</dbReference>
<evidence type="ECO:0000313" key="9">
    <source>
        <dbReference type="EMBL" id="CAB4558426.1"/>
    </source>
</evidence>
<dbReference type="GO" id="GO:0005524">
    <property type="term" value="F:ATP binding"/>
    <property type="evidence" value="ECO:0007669"/>
    <property type="project" value="UniProtKB-KW"/>
</dbReference>
<dbReference type="InterPro" id="IPR013546">
    <property type="entry name" value="PII_UdlTrfase/GS_AdlTrfase"/>
</dbReference>
<proteinExistence type="predicted"/>